<evidence type="ECO:0000313" key="3">
    <source>
        <dbReference type="Proteomes" id="UP000410984"/>
    </source>
</evidence>
<dbReference type="EMBL" id="CABFPH010000200">
    <property type="protein sequence ID" value="VUD75050.1"/>
    <property type="molecule type" value="Genomic_DNA"/>
</dbReference>
<dbReference type="AlphaFoldDB" id="A0A509ELJ4"/>
<evidence type="ECO:0000313" key="2">
    <source>
        <dbReference type="EMBL" id="VUD75050.1"/>
    </source>
</evidence>
<feature type="compositionally biased region" description="Low complexity" evidence="1">
    <location>
        <begin position="15"/>
        <end position="32"/>
    </location>
</feature>
<protein>
    <submittedName>
        <fullName evidence="2">Uncharacterized protein</fullName>
    </submittedName>
</protein>
<reference evidence="2 3" key="1">
    <citation type="submission" date="2019-06" db="EMBL/GenBank/DDBJ databases">
        <authorList>
            <person name="Rodrigo-Torres L."/>
            <person name="Arahal R. D."/>
            <person name="Lucena T."/>
        </authorList>
    </citation>
    <scope>NUCLEOTIDE SEQUENCE [LARGE SCALE GENOMIC DNA]</scope>
    <source>
        <strain evidence="2 3">SB0023/3</strain>
    </source>
</reference>
<accession>A0A509ELJ4</accession>
<name>A0A509ELJ4_9HYPH</name>
<dbReference type="Proteomes" id="UP000410984">
    <property type="component" value="Unassembled WGS sequence"/>
</dbReference>
<feature type="region of interest" description="Disordered" evidence="1">
    <location>
        <begin position="61"/>
        <end position="81"/>
    </location>
</feature>
<keyword evidence="3" id="KW-1185">Reference proteome</keyword>
<organism evidence="2 3">
    <name type="scientific">Methylobacterium symbioticum</name>
    <dbReference type="NCBI Taxonomy" id="2584084"/>
    <lineage>
        <taxon>Bacteria</taxon>
        <taxon>Pseudomonadati</taxon>
        <taxon>Pseudomonadota</taxon>
        <taxon>Alphaproteobacteria</taxon>
        <taxon>Hyphomicrobiales</taxon>
        <taxon>Methylobacteriaceae</taxon>
        <taxon>Methylobacterium</taxon>
    </lineage>
</organism>
<sequence length="81" mass="8780">MRDEDRAWREAQTRAVAARPAEPAAAPEMPADPDAIDAVLDALPEAILASFREEQERLRQETLAAAEDAAMPVEDAPRLAA</sequence>
<feature type="compositionally biased region" description="Basic and acidic residues" evidence="1">
    <location>
        <begin position="1"/>
        <end position="12"/>
    </location>
</feature>
<proteinExistence type="predicted"/>
<gene>
    <name evidence="2" type="ORF">MET9862_05687</name>
</gene>
<evidence type="ECO:0000256" key="1">
    <source>
        <dbReference type="SAM" id="MobiDB-lite"/>
    </source>
</evidence>
<feature type="region of interest" description="Disordered" evidence="1">
    <location>
        <begin position="1"/>
        <end position="32"/>
    </location>
</feature>